<gene>
    <name evidence="1" type="ORF">EVAR_89108_1</name>
</gene>
<name>A0A4C1XE71_EUMVA</name>
<sequence>MKRSMMEIKMMDKVRSALIREKTGIIDIISRIDQQKWRWTGLMIRRPQEKWSKIVSDWSPETANVTEDANSRVFRASCPHDLKVYEDGLRMDELAVKRLLYAEDHVILVPSVCELQEMVTKINDCV</sequence>
<organism evidence="1 2">
    <name type="scientific">Eumeta variegata</name>
    <name type="common">Bagworm moth</name>
    <name type="synonym">Eumeta japonica</name>
    <dbReference type="NCBI Taxonomy" id="151549"/>
    <lineage>
        <taxon>Eukaryota</taxon>
        <taxon>Metazoa</taxon>
        <taxon>Ecdysozoa</taxon>
        <taxon>Arthropoda</taxon>
        <taxon>Hexapoda</taxon>
        <taxon>Insecta</taxon>
        <taxon>Pterygota</taxon>
        <taxon>Neoptera</taxon>
        <taxon>Endopterygota</taxon>
        <taxon>Lepidoptera</taxon>
        <taxon>Glossata</taxon>
        <taxon>Ditrysia</taxon>
        <taxon>Tineoidea</taxon>
        <taxon>Psychidae</taxon>
        <taxon>Oiketicinae</taxon>
        <taxon>Eumeta</taxon>
    </lineage>
</organism>
<comment type="caution">
    <text evidence="1">The sequence shown here is derived from an EMBL/GenBank/DDBJ whole genome shotgun (WGS) entry which is preliminary data.</text>
</comment>
<reference evidence="1 2" key="1">
    <citation type="journal article" date="2019" name="Commun. Biol.">
        <title>The bagworm genome reveals a unique fibroin gene that provides high tensile strength.</title>
        <authorList>
            <person name="Kono N."/>
            <person name="Nakamura H."/>
            <person name="Ohtoshi R."/>
            <person name="Tomita M."/>
            <person name="Numata K."/>
            <person name="Arakawa K."/>
        </authorList>
    </citation>
    <scope>NUCLEOTIDE SEQUENCE [LARGE SCALE GENOMIC DNA]</scope>
</reference>
<keyword evidence="2" id="KW-1185">Reference proteome</keyword>
<proteinExistence type="predicted"/>
<evidence type="ECO:0008006" key="3">
    <source>
        <dbReference type="Google" id="ProtNLM"/>
    </source>
</evidence>
<dbReference type="AlphaFoldDB" id="A0A4C1XE71"/>
<dbReference type="Proteomes" id="UP000299102">
    <property type="component" value="Unassembled WGS sequence"/>
</dbReference>
<accession>A0A4C1XE71</accession>
<evidence type="ECO:0000313" key="1">
    <source>
        <dbReference type="EMBL" id="GBP61728.1"/>
    </source>
</evidence>
<dbReference type="EMBL" id="BGZK01000820">
    <property type="protein sequence ID" value="GBP61728.1"/>
    <property type="molecule type" value="Genomic_DNA"/>
</dbReference>
<protein>
    <recommendedName>
        <fullName evidence="3">Reverse transcriptase domain-containing protein</fullName>
    </recommendedName>
</protein>
<dbReference type="OrthoDB" id="8775810at2759"/>
<evidence type="ECO:0000313" key="2">
    <source>
        <dbReference type="Proteomes" id="UP000299102"/>
    </source>
</evidence>